<name>A0A841HRD4_9GAMM</name>
<evidence type="ECO:0000313" key="3">
    <source>
        <dbReference type="EMBL" id="MBB6094455.1"/>
    </source>
</evidence>
<dbReference type="Proteomes" id="UP000588068">
    <property type="component" value="Unassembled WGS sequence"/>
</dbReference>
<dbReference type="GO" id="GO:0003700">
    <property type="term" value="F:DNA-binding transcription factor activity"/>
    <property type="evidence" value="ECO:0007669"/>
    <property type="project" value="InterPro"/>
</dbReference>
<comment type="caution">
    <text evidence="3">The sequence shown here is derived from an EMBL/GenBank/DDBJ whole genome shotgun (WGS) entry which is preliminary data.</text>
</comment>
<organism evidence="3 4">
    <name type="scientific">Povalibacter uvarum</name>
    <dbReference type="NCBI Taxonomy" id="732238"/>
    <lineage>
        <taxon>Bacteria</taxon>
        <taxon>Pseudomonadati</taxon>
        <taxon>Pseudomonadota</taxon>
        <taxon>Gammaproteobacteria</taxon>
        <taxon>Steroidobacterales</taxon>
        <taxon>Steroidobacteraceae</taxon>
        <taxon>Povalibacter</taxon>
    </lineage>
</organism>
<feature type="compositionally biased region" description="Basic and acidic residues" evidence="1">
    <location>
        <begin position="90"/>
        <end position="100"/>
    </location>
</feature>
<dbReference type="GO" id="GO:0006950">
    <property type="term" value="P:response to stress"/>
    <property type="evidence" value="ECO:0007669"/>
    <property type="project" value="TreeGrafter"/>
</dbReference>
<evidence type="ECO:0000256" key="1">
    <source>
        <dbReference type="SAM" id="MobiDB-lite"/>
    </source>
</evidence>
<dbReference type="Pfam" id="PF12802">
    <property type="entry name" value="MarR_2"/>
    <property type="match status" value="1"/>
</dbReference>
<dbReference type="PANTHER" id="PTHR33164:SF43">
    <property type="entry name" value="HTH-TYPE TRANSCRIPTIONAL REPRESSOR YETL"/>
    <property type="match status" value="1"/>
</dbReference>
<dbReference type="InterPro" id="IPR039422">
    <property type="entry name" value="MarR/SlyA-like"/>
</dbReference>
<keyword evidence="4" id="KW-1185">Reference proteome</keyword>
<evidence type="ECO:0000259" key="2">
    <source>
        <dbReference type="PROSITE" id="PS50995"/>
    </source>
</evidence>
<keyword evidence="3" id="KW-0238">DNA-binding</keyword>
<dbReference type="InterPro" id="IPR036390">
    <property type="entry name" value="WH_DNA-bd_sf"/>
</dbReference>
<dbReference type="InterPro" id="IPR000835">
    <property type="entry name" value="HTH_MarR-typ"/>
</dbReference>
<dbReference type="AlphaFoldDB" id="A0A841HRD4"/>
<feature type="compositionally biased region" description="Basic residues" evidence="1">
    <location>
        <begin position="173"/>
        <end position="186"/>
    </location>
</feature>
<dbReference type="PANTHER" id="PTHR33164">
    <property type="entry name" value="TRANSCRIPTIONAL REGULATOR, MARR FAMILY"/>
    <property type="match status" value="1"/>
</dbReference>
<evidence type="ECO:0000313" key="4">
    <source>
        <dbReference type="Proteomes" id="UP000588068"/>
    </source>
</evidence>
<dbReference type="Gene3D" id="1.10.10.10">
    <property type="entry name" value="Winged helix-like DNA-binding domain superfamily/Winged helix DNA-binding domain"/>
    <property type="match status" value="1"/>
</dbReference>
<protein>
    <submittedName>
        <fullName evidence="3">DNA-binding MarR family transcriptional regulator</fullName>
    </submittedName>
</protein>
<proteinExistence type="predicted"/>
<dbReference type="GO" id="GO:0003677">
    <property type="term" value="F:DNA binding"/>
    <property type="evidence" value="ECO:0007669"/>
    <property type="project" value="UniProtKB-KW"/>
</dbReference>
<reference evidence="3 4" key="1">
    <citation type="submission" date="2020-08" db="EMBL/GenBank/DDBJ databases">
        <title>Genomic Encyclopedia of Type Strains, Phase IV (KMG-IV): sequencing the most valuable type-strain genomes for metagenomic binning, comparative biology and taxonomic classification.</title>
        <authorList>
            <person name="Goeker M."/>
        </authorList>
    </citation>
    <scope>NUCLEOTIDE SEQUENCE [LARGE SCALE GENOMIC DNA]</scope>
    <source>
        <strain evidence="3 4">DSM 26723</strain>
    </source>
</reference>
<dbReference type="SMART" id="SM00347">
    <property type="entry name" value="HTH_MARR"/>
    <property type="match status" value="1"/>
</dbReference>
<dbReference type="EMBL" id="JACHHZ010000004">
    <property type="protein sequence ID" value="MBB6094455.1"/>
    <property type="molecule type" value="Genomic_DNA"/>
</dbReference>
<sequence>MMSQRNAKIRGLSLGDLPPERAVPYLLRSLGHVLRQALEESLRRERIDMSFTHLSVLYTLESEPGIAGAEIARRCFVTAQTMNTILRRLESDGDVKREPHPGNSRADSWHLSDEGQRRLQRAKGVGDAVWARLLSALKASETDQLQSLLRKCIQGFDVAVTEGAAATASGRRGAARKAATAKRSRR</sequence>
<dbReference type="SUPFAM" id="SSF46785">
    <property type="entry name" value="Winged helix' DNA-binding domain"/>
    <property type="match status" value="1"/>
</dbReference>
<gene>
    <name evidence="3" type="ORF">HNQ60_003342</name>
</gene>
<feature type="domain" description="HTH marR-type" evidence="2">
    <location>
        <begin position="20"/>
        <end position="154"/>
    </location>
</feature>
<feature type="region of interest" description="Disordered" evidence="1">
    <location>
        <begin position="90"/>
        <end position="114"/>
    </location>
</feature>
<feature type="region of interest" description="Disordered" evidence="1">
    <location>
        <begin position="165"/>
        <end position="186"/>
    </location>
</feature>
<accession>A0A841HRD4</accession>
<dbReference type="InterPro" id="IPR036388">
    <property type="entry name" value="WH-like_DNA-bd_sf"/>
</dbReference>
<dbReference type="PROSITE" id="PS50995">
    <property type="entry name" value="HTH_MARR_2"/>
    <property type="match status" value="1"/>
</dbReference>